<dbReference type="GO" id="GO:0019941">
    <property type="term" value="P:modification-dependent protein catabolic process"/>
    <property type="evidence" value="ECO:0007669"/>
    <property type="project" value="InterPro"/>
</dbReference>
<evidence type="ECO:0000256" key="3">
    <source>
        <dbReference type="ARBA" id="ARBA00016748"/>
    </source>
</evidence>
<organism evidence="5 6">
    <name type="scientific">Bifidobacterium magnum</name>
    <dbReference type="NCBI Taxonomy" id="1692"/>
    <lineage>
        <taxon>Bacteria</taxon>
        <taxon>Bacillati</taxon>
        <taxon>Actinomycetota</taxon>
        <taxon>Actinomycetes</taxon>
        <taxon>Bifidobacteriales</taxon>
        <taxon>Bifidobacteriaceae</taxon>
        <taxon>Bifidobacterium</taxon>
    </lineage>
</organism>
<dbReference type="RefSeq" id="WP_022859257.1">
    <property type="nucleotide sequence ID" value="NZ_JGZB01000003.1"/>
</dbReference>
<evidence type="ECO:0000256" key="2">
    <source>
        <dbReference type="ARBA" id="ARBA00010616"/>
    </source>
</evidence>
<dbReference type="GO" id="GO:0010498">
    <property type="term" value="P:proteasomal protein catabolic process"/>
    <property type="evidence" value="ECO:0007669"/>
    <property type="project" value="InterPro"/>
</dbReference>
<gene>
    <name evidence="5" type="ORF">BMAGN_0666</name>
</gene>
<evidence type="ECO:0000313" key="6">
    <source>
        <dbReference type="Proteomes" id="UP000029052"/>
    </source>
</evidence>
<accession>A0A087BCP3</accession>
<reference evidence="5 6" key="1">
    <citation type="submission" date="2014-03" db="EMBL/GenBank/DDBJ databases">
        <title>Genomics of Bifidobacteria.</title>
        <authorList>
            <person name="Ventura M."/>
            <person name="Milani C."/>
            <person name="Lugli G.A."/>
        </authorList>
    </citation>
    <scope>NUCLEOTIDE SEQUENCE [LARGE SCALE GENOMIC DNA]</scope>
    <source>
        <strain evidence="5 6">LMG 11591</strain>
    </source>
</reference>
<name>A0A087BCP3_9BIFI</name>
<dbReference type="EMBL" id="JGZB01000003">
    <property type="protein sequence ID" value="KFI68793.1"/>
    <property type="molecule type" value="Genomic_DNA"/>
</dbReference>
<dbReference type="Proteomes" id="UP000029052">
    <property type="component" value="Unassembled WGS sequence"/>
</dbReference>
<dbReference type="AlphaFoldDB" id="A0A087BCP3"/>
<evidence type="ECO:0000256" key="1">
    <source>
        <dbReference type="ARBA" id="ARBA00004707"/>
    </source>
</evidence>
<dbReference type="UniPathway" id="UPA00997"/>
<dbReference type="NCBIfam" id="TIGR03687">
    <property type="entry name" value="pupylate_cterm"/>
    <property type="match status" value="1"/>
</dbReference>
<dbReference type="InterPro" id="IPR008515">
    <property type="entry name" value="Ubiquitin-like_Pup"/>
</dbReference>
<evidence type="ECO:0000256" key="4">
    <source>
        <dbReference type="ARBA" id="ARBA00032321"/>
    </source>
</evidence>
<protein>
    <recommendedName>
        <fullName evidence="3">Prokaryotic ubiquitin-like protein Pup</fullName>
    </recommendedName>
    <alternativeName>
        <fullName evidence="4">Bacterial ubiquitin-like modifier</fullName>
    </alternativeName>
</protein>
<dbReference type="STRING" id="1692.BMAGN_0666"/>
<dbReference type="GO" id="GO:0070490">
    <property type="term" value="P:protein pupylation"/>
    <property type="evidence" value="ECO:0007669"/>
    <property type="project" value="InterPro"/>
</dbReference>
<sequence length="65" mass="7133">MPQEQVTGHESSQQQAKDDETVLAAPVMQAQEDIDELDAVLQDIEAVLETNAQTYIDSFVQKGGQ</sequence>
<comment type="similarity">
    <text evidence="2">Belongs to the prokaryotic ubiquitin-like protein family.</text>
</comment>
<comment type="caution">
    <text evidence="5">The sequence shown here is derived from an EMBL/GenBank/DDBJ whole genome shotgun (WGS) entry which is preliminary data.</text>
</comment>
<dbReference type="Pfam" id="PF05639">
    <property type="entry name" value="Pup"/>
    <property type="match status" value="1"/>
</dbReference>
<proteinExistence type="inferred from homology"/>
<dbReference type="GO" id="GO:0070628">
    <property type="term" value="F:proteasome binding"/>
    <property type="evidence" value="ECO:0007669"/>
    <property type="project" value="InterPro"/>
</dbReference>
<comment type="pathway">
    <text evidence="1">Protein degradation; proteasomal Pup-dependent pathway.</text>
</comment>
<evidence type="ECO:0000313" key="5">
    <source>
        <dbReference type="EMBL" id="KFI68793.1"/>
    </source>
</evidence>
<dbReference type="GO" id="GO:0031386">
    <property type="term" value="F:protein tag activity"/>
    <property type="evidence" value="ECO:0007669"/>
    <property type="project" value="InterPro"/>
</dbReference>
<keyword evidence="6" id="KW-1185">Reference proteome</keyword>